<reference evidence="2 3" key="1">
    <citation type="submission" date="2024-07" db="EMBL/GenBank/DDBJ databases">
        <title>Section-level genome sequencing and comparative genomics of Aspergillus sections Usti and Cavernicolus.</title>
        <authorList>
            <consortium name="Lawrence Berkeley National Laboratory"/>
            <person name="Nybo J.L."/>
            <person name="Vesth T.C."/>
            <person name="Theobald S."/>
            <person name="Frisvad J.C."/>
            <person name="Larsen T.O."/>
            <person name="Kjaerboelling I."/>
            <person name="Rothschild-Mancinelli K."/>
            <person name="Lyhne E.K."/>
            <person name="Kogle M.E."/>
            <person name="Barry K."/>
            <person name="Clum A."/>
            <person name="Na H."/>
            <person name="Ledsgaard L."/>
            <person name="Lin J."/>
            <person name="Lipzen A."/>
            <person name="Kuo A."/>
            <person name="Riley R."/>
            <person name="Mondo S."/>
            <person name="Labutti K."/>
            <person name="Haridas S."/>
            <person name="Pangalinan J."/>
            <person name="Salamov A.A."/>
            <person name="Simmons B.A."/>
            <person name="Magnuson J.K."/>
            <person name="Chen J."/>
            <person name="Drula E."/>
            <person name="Henrissat B."/>
            <person name="Wiebenga A."/>
            <person name="Lubbers R.J."/>
            <person name="Gomes A.C."/>
            <person name="Makela M.R."/>
            <person name="Stajich J."/>
            <person name="Grigoriev I.V."/>
            <person name="Mortensen U.H."/>
            <person name="De Vries R.P."/>
            <person name="Baker S.E."/>
            <person name="Andersen M.R."/>
        </authorList>
    </citation>
    <scope>NUCLEOTIDE SEQUENCE [LARGE SCALE GENOMIC DNA]</scope>
    <source>
        <strain evidence="2 3">CBS 209.92</strain>
    </source>
</reference>
<comment type="caution">
    <text evidence="2">The sequence shown here is derived from an EMBL/GenBank/DDBJ whole genome shotgun (WGS) entry which is preliminary data.</text>
</comment>
<organism evidence="2 3">
    <name type="scientific">Aspergillus keveii</name>
    <dbReference type="NCBI Taxonomy" id="714993"/>
    <lineage>
        <taxon>Eukaryota</taxon>
        <taxon>Fungi</taxon>
        <taxon>Dikarya</taxon>
        <taxon>Ascomycota</taxon>
        <taxon>Pezizomycotina</taxon>
        <taxon>Eurotiomycetes</taxon>
        <taxon>Eurotiomycetidae</taxon>
        <taxon>Eurotiales</taxon>
        <taxon>Aspergillaceae</taxon>
        <taxon>Aspergillus</taxon>
        <taxon>Aspergillus subgen. Nidulantes</taxon>
    </lineage>
</organism>
<evidence type="ECO:0000313" key="2">
    <source>
        <dbReference type="EMBL" id="KAL2793408.1"/>
    </source>
</evidence>
<dbReference type="EMBL" id="JBFTWV010000058">
    <property type="protein sequence ID" value="KAL2793408.1"/>
    <property type="molecule type" value="Genomic_DNA"/>
</dbReference>
<evidence type="ECO:0000256" key="1">
    <source>
        <dbReference type="SAM" id="SignalP"/>
    </source>
</evidence>
<protein>
    <submittedName>
        <fullName evidence="2">Uncharacterized protein</fullName>
    </submittedName>
</protein>
<gene>
    <name evidence="2" type="ORF">BJX66DRAFT_306111</name>
</gene>
<proteinExistence type="predicted"/>
<name>A0ABR4G370_9EURO</name>
<dbReference type="Proteomes" id="UP001610563">
    <property type="component" value="Unassembled WGS sequence"/>
</dbReference>
<evidence type="ECO:0000313" key="3">
    <source>
        <dbReference type="Proteomes" id="UP001610563"/>
    </source>
</evidence>
<keyword evidence="3" id="KW-1185">Reference proteome</keyword>
<keyword evidence="1" id="KW-0732">Signal</keyword>
<accession>A0ABR4G370</accession>
<feature type="chain" id="PRO_5045324865" evidence="1">
    <location>
        <begin position="23"/>
        <end position="99"/>
    </location>
</feature>
<sequence>MKTTMITSLLATALATLPLANAWTINACGQTFTGTGTGTCTTVSCAAGEIVDFNAGNTGRAIEFSLYSDGICRDEITHFAGNEFGYVLPRNLRSFLILT</sequence>
<feature type="signal peptide" evidence="1">
    <location>
        <begin position="1"/>
        <end position="22"/>
    </location>
</feature>